<accession>A0ABW0F4L5</accession>
<dbReference type="CDD" id="cd04301">
    <property type="entry name" value="NAT_SF"/>
    <property type="match status" value="1"/>
</dbReference>
<evidence type="ECO:0000256" key="1">
    <source>
        <dbReference type="ARBA" id="ARBA00022679"/>
    </source>
</evidence>
<gene>
    <name evidence="4" type="ORF">ACFPK2_07205</name>
</gene>
<dbReference type="PROSITE" id="PS51186">
    <property type="entry name" value="GNAT"/>
    <property type="match status" value="1"/>
</dbReference>
<feature type="domain" description="N-acetyltransferase" evidence="3">
    <location>
        <begin position="4"/>
        <end position="158"/>
    </location>
</feature>
<evidence type="ECO:0000313" key="5">
    <source>
        <dbReference type="Proteomes" id="UP001595976"/>
    </source>
</evidence>
<dbReference type="RefSeq" id="WP_158445637.1">
    <property type="nucleotide sequence ID" value="NZ_JAOAOS010000002.1"/>
</dbReference>
<dbReference type="InterPro" id="IPR000182">
    <property type="entry name" value="GNAT_dom"/>
</dbReference>
<keyword evidence="5" id="KW-1185">Reference proteome</keyword>
<comment type="caution">
    <text evidence="4">The sequence shown here is derived from an EMBL/GenBank/DDBJ whole genome shotgun (WGS) entry which is preliminary data.</text>
</comment>
<evidence type="ECO:0000259" key="3">
    <source>
        <dbReference type="PROSITE" id="PS51186"/>
    </source>
</evidence>
<name>A0ABW0F4L5_9HYPH</name>
<proteinExistence type="predicted"/>
<evidence type="ECO:0000313" key="4">
    <source>
        <dbReference type="EMBL" id="MFC5292775.1"/>
    </source>
</evidence>
<evidence type="ECO:0000256" key="2">
    <source>
        <dbReference type="ARBA" id="ARBA00023315"/>
    </source>
</evidence>
<dbReference type="SUPFAM" id="SSF55729">
    <property type="entry name" value="Acyl-CoA N-acyltransferases (Nat)"/>
    <property type="match status" value="1"/>
</dbReference>
<dbReference type="Proteomes" id="UP001595976">
    <property type="component" value="Unassembled WGS sequence"/>
</dbReference>
<dbReference type="EC" id="2.3.-.-" evidence="4"/>
<dbReference type="Pfam" id="PF00583">
    <property type="entry name" value="Acetyltransf_1"/>
    <property type="match status" value="1"/>
</dbReference>
<sequence length="159" mass="16586">MSEVAIRLLQPADHPALAALMVEMQGHYAVPCPPLRDIQAGLAALPAGVEILVAVAGKAILGFASACNLYPGPGLKSGFFLKEIYVADAARGKGLGRALMTALAKLAVERGHKRLDWTADAENPALLGFYESLGAVAQTKKVFYRLTGAALEAAAEASE</sequence>
<dbReference type="Gene3D" id="3.40.630.30">
    <property type="match status" value="1"/>
</dbReference>
<dbReference type="InterPro" id="IPR016181">
    <property type="entry name" value="Acyl_CoA_acyltransferase"/>
</dbReference>
<keyword evidence="2 4" id="KW-0012">Acyltransferase</keyword>
<dbReference type="InterPro" id="IPR050832">
    <property type="entry name" value="Bact_Acetyltransf"/>
</dbReference>
<protein>
    <submittedName>
        <fullName evidence="4">GNAT family N-acetyltransferase</fullName>
        <ecNumber evidence="4">2.3.-.-</ecNumber>
    </submittedName>
</protein>
<dbReference type="GO" id="GO:0016746">
    <property type="term" value="F:acyltransferase activity"/>
    <property type="evidence" value="ECO:0007669"/>
    <property type="project" value="UniProtKB-KW"/>
</dbReference>
<dbReference type="EMBL" id="JBHSLI010000002">
    <property type="protein sequence ID" value="MFC5292775.1"/>
    <property type="molecule type" value="Genomic_DNA"/>
</dbReference>
<dbReference type="PANTHER" id="PTHR43877">
    <property type="entry name" value="AMINOALKYLPHOSPHONATE N-ACETYLTRANSFERASE-RELATED-RELATED"/>
    <property type="match status" value="1"/>
</dbReference>
<reference evidence="5" key="1">
    <citation type="journal article" date="2019" name="Int. J. Syst. Evol. Microbiol.">
        <title>The Global Catalogue of Microorganisms (GCM) 10K type strain sequencing project: providing services to taxonomists for standard genome sequencing and annotation.</title>
        <authorList>
            <consortium name="The Broad Institute Genomics Platform"/>
            <consortium name="The Broad Institute Genome Sequencing Center for Infectious Disease"/>
            <person name="Wu L."/>
            <person name="Ma J."/>
        </authorList>
    </citation>
    <scope>NUCLEOTIDE SEQUENCE [LARGE SCALE GENOMIC DNA]</scope>
    <source>
        <strain evidence="5">CGMCC 1.15643</strain>
    </source>
</reference>
<keyword evidence="1 4" id="KW-0808">Transferase</keyword>
<organism evidence="4 5">
    <name type="scientific">Bosea minatitlanensis</name>
    <dbReference type="NCBI Taxonomy" id="128782"/>
    <lineage>
        <taxon>Bacteria</taxon>
        <taxon>Pseudomonadati</taxon>
        <taxon>Pseudomonadota</taxon>
        <taxon>Alphaproteobacteria</taxon>
        <taxon>Hyphomicrobiales</taxon>
        <taxon>Boseaceae</taxon>
        <taxon>Bosea</taxon>
    </lineage>
</organism>